<dbReference type="Proteomes" id="UP000254794">
    <property type="component" value="Unassembled WGS sequence"/>
</dbReference>
<dbReference type="InterPro" id="IPR026275">
    <property type="entry name" value="Glyoxalase/dOase/EhpR"/>
</dbReference>
<evidence type="ECO:0000259" key="1">
    <source>
        <dbReference type="Pfam" id="PF00903"/>
    </source>
</evidence>
<evidence type="ECO:0000313" key="3">
    <source>
        <dbReference type="Proteomes" id="UP000254794"/>
    </source>
</evidence>
<accession>A0A378JJC0</accession>
<feature type="domain" description="Glyoxalase/fosfomycin resistance/dioxygenase" evidence="1">
    <location>
        <begin position="6"/>
        <end position="115"/>
    </location>
</feature>
<gene>
    <name evidence="2" type="ORF">NCTC13316_00494</name>
</gene>
<dbReference type="Gene3D" id="3.30.720.120">
    <property type="match status" value="1"/>
</dbReference>
<dbReference type="AlphaFoldDB" id="A0A378JJC0"/>
<dbReference type="InterPro" id="IPR004360">
    <property type="entry name" value="Glyas_Fos-R_dOase_dom"/>
</dbReference>
<keyword evidence="3" id="KW-1185">Reference proteome</keyword>
<reference evidence="2 3" key="1">
    <citation type="submission" date="2018-06" db="EMBL/GenBank/DDBJ databases">
        <authorList>
            <consortium name="Pathogen Informatics"/>
            <person name="Doyle S."/>
        </authorList>
    </citation>
    <scope>NUCLEOTIDE SEQUENCE [LARGE SCALE GENOMIC DNA]</scope>
    <source>
        <strain evidence="2 3">NCTC13316</strain>
    </source>
</reference>
<dbReference type="EMBL" id="UGOD01000001">
    <property type="protein sequence ID" value="STX50413.1"/>
    <property type="molecule type" value="Genomic_DNA"/>
</dbReference>
<dbReference type="RefSeq" id="WP_115330132.1">
    <property type="nucleotide sequence ID" value="NZ_CAAAHP010000004.1"/>
</dbReference>
<dbReference type="InterPro" id="IPR029068">
    <property type="entry name" value="Glyas_Bleomycin-R_OHBP_Dase"/>
</dbReference>
<dbReference type="Pfam" id="PF00903">
    <property type="entry name" value="Glyoxalase"/>
    <property type="match status" value="1"/>
</dbReference>
<sequence>MLEPNAIVMYVKNLHESNSFYQGLLGISAEESSPTFKMFKLPSGLMLGLKDSNALQTMGVNSPGNELVFTVTDNVKVDTLFSEWQQKEMAIIQSPIDLSFGYTFLAQDPDGNRLRVVSLGKEQ</sequence>
<evidence type="ECO:0000313" key="2">
    <source>
        <dbReference type="EMBL" id="STX50413.1"/>
    </source>
</evidence>
<proteinExistence type="predicted"/>
<name>A0A378JJC0_9GAMM</name>
<dbReference type="Gene3D" id="3.30.720.110">
    <property type="match status" value="1"/>
</dbReference>
<dbReference type="SUPFAM" id="SSF54593">
    <property type="entry name" value="Glyoxalase/Bleomycin resistance protein/Dihydroxybiphenyl dioxygenase"/>
    <property type="match status" value="1"/>
</dbReference>
<protein>
    <submittedName>
        <fullName evidence="2">Bleomycin resistance protein</fullName>
    </submittedName>
</protein>
<dbReference type="PIRSF" id="PIRSF039020">
    <property type="entry name" value="EhpR"/>
    <property type="match status" value="1"/>
</dbReference>
<dbReference type="OrthoDB" id="9806945at2"/>
<organism evidence="2 3">
    <name type="scientific">Legionella busanensis</name>
    <dbReference type="NCBI Taxonomy" id="190655"/>
    <lineage>
        <taxon>Bacteria</taxon>
        <taxon>Pseudomonadati</taxon>
        <taxon>Pseudomonadota</taxon>
        <taxon>Gammaproteobacteria</taxon>
        <taxon>Legionellales</taxon>
        <taxon>Legionellaceae</taxon>
        <taxon>Legionella</taxon>
    </lineage>
</organism>